<accession>A0ACA9PYI1</accession>
<reference evidence="1" key="1">
    <citation type="submission" date="2021-06" db="EMBL/GenBank/DDBJ databases">
        <authorList>
            <person name="Kallberg Y."/>
            <person name="Tangrot J."/>
            <person name="Rosling A."/>
        </authorList>
    </citation>
    <scope>NUCLEOTIDE SEQUENCE</scope>
    <source>
        <strain evidence="1">28 12/20/2015</strain>
    </source>
</reference>
<comment type="caution">
    <text evidence="1">The sequence shown here is derived from an EMBL/GenBank/DDBJ whole genome shotgun (WGS) entry which is preliminary data.</text>
</comment>
<keyword evidence="2" id="KW-1185">Reference proteome</keyword>
<proteinExistence type="predicted"/>
<dbReference type="EMBL" id="CAJVPW010033233">
    <property type="protein sequence ID" value="CAG8730585.1"/>
    <property type="molecule type" value="Genomic_DNA"/>
</dbReference>
<sequence length="45" mass="5325">MDEIGNWFNKLPFCTKFLFSNAVIITVALTMWPHSHIINELEKFQ</sequence>
<gene>
    <name evidence="1" type="ORF">SPELUC_LOCUS13083</name>
</gene>
<name>A0ACA9PYI1_9GLOM</name>
<organism evidence="1 2">
    <name type="scientific">Cetraspora pellucida</name>
    <dbReference type="NCBI Taxonomy" id="1433469"/>
    <lineage>
        <taxon>Eukaryota</taxon>
        <taxon>Fungi</taxon>
        <taxon>Fungi incertae sedis</taxon>
        <taxon>Mucoromycota</taxon>
        <taxon>Glomeromycotina</taxon>
        <taxon>Glomeromycetes</taxon>
        <taxon>Diversisporales</taxon>
        <taxon>Gigasporaceae</taxon>
        <taxon>Cetraspora</taxon>
    </lineage>
</organism>
<protein>
    <submittedName>
        <fullName evidence="1">13544_t:CDS:1</fullName>
    </submittedName>
</protein>
<evidence type="ECO:0000313" key="2">
    <source>
        <dbReference type="Proteomes" id="UP000789366"/>
    </source>
</evidence>
<feature type="non-terminal residue" evidence="1">
    <location>
        <position position="45"/>
    </location>
</feature>
<evidence type="ECO:0000313" key="1">
    <source>
        <dbReference type="EMBL" id="CAG8730585.1"/>
    </source>
</evidence>
<dbReference type="Proteomes" id="UP000789366">
    <property type="component" value="Unassembled WGS sequence"/>
</dbReference>